<keyword evidence="4" id="KW-1185">Reference proteome</keyword>
<protein>
    <recommendedName>
        <fullName evidence="2">CxC2-like cysteine cluster KDZ transposase-associated domain-containing protein</fullName>
    </recommendedName>
</protein>
<evidence type="ECO:0000259" key="2">
    <source>
        <dbReference type="Pfam" id="PF18803"/>
    </source>
</evidence>
<feature type="region of interest" description="Disordered" evidence="1">
    <location>
        <begin position="1"/>
        <end position="93"/>
    </location>
</feature>
<sequence length="1101" mass="124686">MTKSPARKSPVKKSQRKPFRPTLWLSLTAPANAPSESEPQPSKVGEELANERFWLPQDIFKDVESEPSQDQEALNVDGSLGEQDGGDAAEYPDPDEVEEALDEEAIDTQLDGAFIEEQRDSGAEPAPKPYLRTHYIEYLLAAKAPRHLDERCVNHDCGRKLNHDSSAIQLWRCASCYGGRVLCTACIVQSHQYQPFHEVHGYIHHQAAYARTPKRWNLSLPVDFGYFKRLSLQEAGLQVGLGHDGDLCPKTSTKDCFSMTIGHINGQHPVTFRDCCCEGKPRWQLLLEYNIFPATDDRPQTGFTIEMLEHQRAFSLRGKTSLHEYYQAIVDLTNAAEGRVLKGFSYAYDQLRECGRQHRGLSSHIRAGRNDATIPLKNGELCVTCPACPQPGVNLPANWEQDPLKQLHYVRFLCGDGNFKLQRLAKRRSARSDPLVQESMFGDGSFWAPQNIHDTYLSETSMAADEPKGGQRNACNTMAGDPAISPEGSQAVDLTGVFCVSCRHIVVCPNGVVDFYKGERFRPVDVAFSGPLNASYQSGLRYFTITYDIACKYGVNFKNRCFDEDAQKALVPTPNGDMFAAFCVNKFHQESHEETCSAKNALNYTKFVGRTCGEGVETIWAKLNWVRYSTREMSAGGRREVLSEHLNDWNWQKTIGIVDSIRTAYLKALEAFAGVTERLEDLKMSLGLEAVAKLEERYGSSGGEQFLEDRDGLKWLSRNDLLVKMREVEGRTSHGATTEARQNVSQVDFICKALQLEQMQAKLRQRAHDISRLGTNASPRMISQMTNLHNRLQTRLQQHYDELAEIAPQLSQAGHQIRPDAPQSDEILLPSRLSVDEINSLGLRPLLQIEMQLRVGHAYDSIGSLKKALSLRSFWTRHVKAQYSSQTRRTKGQASLRSCQARVKEGARAYTTCYEWLIKCAPDMAQDFGLQKLRNQDLMLLSEYLEQQHYRHNGRQLSWIWTLKPKASQMDEDDEEENSSSGLDAVIEGWQNEFVRLEYVHARAAVDRWNEEVRILECEMAAVVRWFERRAMTWSRKCRTRADGAGYKAYTCRQFSLYQVLADHALDVFTEIVGGQSAWDAIYENRRTTPSTSNIETMDLD</sequence>
<reference evidence="4" key="2">
    <citation type="submission" date="2015-01" db="EMBL/GenBank/DDBJ databases">
        <title>Evolutionary Origins and Diversification of the Mycorrhizal Mutualists.</title>
        <authorList>
            <consortium name="DOE Joint Genome Institute"/>
            <consortium name="Mycorrhizal Genomics Consortium"/>
            <person name="Kohler A."/>
            <person name="Kuo A."/>
            <person name="Nagy L.G."/>
            <person name="Floudas D."/>
            <person name="Copeland A."/>
            <person name="Barry K.W."/>
            <person name="Cichocki N."/>
            <person name="Veneault-Fourrey C."/>
            <person name="LaButti K."/>
            <person name="Lindquist E.A."/>
            <person name="Lipzen A."/>
            <person name="Lundell T."/>
            <person name="Morin E."/>
            <person name="Murat C."/>
            <person name="Riley R."/>
            <person name="Ohm R."/>
            <person name="Sun H."/>
            <person name="Tunlid A."/>
            <person name="Henrissat B."/>
            <person name="Grigoriev I.V."/>
            <person name="Hibbett D.S."/>
            <person name="Martin F."/>
        </authorList>
    </citation>
    <scope>NUCLEOTIDE SEQUENCE [LARGE SCALE GENOMIC DNA]</scope>
    <source>
        <strain evidence="4">MUT 4182</strain>
    </source>
</reference>
<dbReference type="HOGENOM" id="CLU_003703_13_0_1"/>
<evidence type="ECO:0000256" key="1">
    <source>
        <dbReference type="SAM" id="MobiDB-lite"/>
    </source>
</evidence>
<dbReference type="InterPro" id="IPR041457">
    <property type="entry name" value="CxC2_KDZ-assoc"/>
</dbReference>
<reference evidence="3 4" key="1">
    <citation type="submission" date="2014-04" db="EMBL/GenBank/DDBJ databases">
        <authorList>
            <consortium name="DOE Joint Genome Institute"/>
            <person name="Kuo A."/>
            <person name="Girlanda M."/>
            <person name="Perotto S."/>
            <person name="Kohler A."/>
            <person name="Nagy L.G."/>
            <person name="Floudas D."/>
            <person name="Copeland A."/>
            <person name="Barry K.W."/>
            <person name="Cichocki N."/>
            <person name="Veneault-Fourrey C."/>
            <person name="LaButti K."/>
            <person name="Lindquist E.A."/>
            <person name="Lipzen A."/>
            <person name="Lundell T."/>
            <person name="Morin E."/>
            <person name="Murat C."/>
            <person name="Sun H."/>
            <person name="Tunlid A."/>
            <person name="Henrissat B."/>
            <person name="Grigoriev I.V."/>
            <person name="Hibbett D.S."/>
            <person name="Martin F."/>
            <person name="Nordberg H.P."/>
            <person name="Cantor M.N."/>
            <person name="Hua S.X."/>
        </authorList>
    </citation>
    <scope>NUCLEOTIDE SEQUENCE [LARGE SCALE GENOMIC DNA]</scope>
    <source>
        <strain evidence="3 4">MUT 4182</strain>
    </source>
</reference>
<dbReference type="PANTHER" id="PTHR33096:SF1">
    <property type="entry name" value="CXC1-LIKE CYSTEINE CLUSTER ASSOCIATED WITH KDZ TRANSPOSASES DOMAIN-CONTAINING PROTEIN"/>
    <property type="match status" value="1"/>
</dbReference>
<dbReference type="InterPro" id="IPR040521">
    <property type="entry name" value="KDZ"/>
</dbReference>
<dbReference type="PANTHER" id="PTHR33096">
    <property type="entry name" value="CXC2 DOMAIN-CONTAINING PROTEIN"/>
    <property type="match status" value="1"/>
</dbReference>
<dbReference type="Pfam" id="PF18803">
    <property type="entry name" value="CxC2"/>
    <property type="match status" value="1"/>
</dbReference>
<proteinExistence type="predicted"/>
<organism evidence="3 4">
    <name type="scientific">Tulasnella calospora MUT 4182</name>
    <dbReference type="NCBI Taxonomy" id="1051891"/>
    <lineage>
        <taxon>Eukaryota</taxon>
        <taxon>Fungi</taxon>
        <taxon>Dikarya</taxon>
        <taxon>Basidiomycota</taxon>
        <taxon>Agaricomycotina</taxon>
        <taxon>Agaricomycetes</taxon>
        <taxon>Cantharellales</taxon>
        <taxon>Tulasnellaceae</taxon>
        <taxon>Tulasnella</taxon>
    </lineage>
</organism>
<dbReference type="OrthoDB" id="3257613at2759"/>
<dbReference type="STRING" id="1051891.A0A0C3Q6W4"/>
<dbReference type="Proteomes" id="UP000054248">
    <property type="component" value="Unassembled WGS sequence"/>
</dbReference>
<feature type="compositionally biased region" description="Basic residues" evidence="1">
    <location>
        <begin position="1"/>
        <end position="19"/>
    </location>
</feature>
<evidence type="ECO:0000313" key="3">
    <source>
        <dbReference type="EMBL" id="KIO19636.1"/>
    </source>
</evidence>
<dbReference type="AlphaFoldDB" id="A0A0C3Q6W4"/>
<accession>A0A0C3Q6W4</accession>
<feature type="compositionally biased region" description="Acidic residues" evidence="1">
    <location>
        <begin position="84"/>
        <end position="93"/>
    </location>
</feature>
<dbReference type="EMBL" id="KN823211">
    <property type="protein sequence ID" value="KIO19636.1"/>
    <property type="molecule type" value="Genomic_DNA"/>
</dbReference>
<dbReference type="Pfam" id="PF18758">
    <property type="entry name" value="KDZ"/>
    <property type="match status" value="1"/>
</dbReference>
<evidence type="ECO:0000313" key="4">
    <source>
        <dbReference type="Proteomes" id="UP000054248"/>
    </source>
</evidence>
<name>A0A0C3Q6W4_9AGAM</name>
<feature type="domain" description="CxC2-like cysteine cluster KDZ transposase-associated" evidence="2">
    <location>
        <begin position="232"/>
        <end position="335"/>
    </location>
</feature>
<gene>
    <name evidence="3" type="ORF">M407DRAFT_30707</name>
</gene>